<evidence type="ECO:0000313" key="22">
    <source>
        <dbReference type="EMBL" id="EKC25410.1"/>
    </source>
</evidence>
<dbReference type="FunFam" id="3.40.50.1000:FF:000001">
    <property type="entry name" value="Phospholipid-transporting ATPase IC"/>
    <property type="match status" value="1"/>
</dbReference>
<dbReference type="GO" id="GO:0016887">
    <property type="term" value="F:ATP hydrolysis activity"/>
    <property type="evidence" value="ECO:0007669"/>
    <property type="project" value="InterPro"/>
</dbReference>
<evidence type="ECO:0000256" key="5">
    <source>
        <dbReference type="ARBA" id="ARBA00022723"/>
    </source>
</evidence>
<keyword evidence="9 17" id="KW-0460">Magnesium</keyword>
<keyword evidence="12 18" id="KW-0472">Membrane</keyword>
<evidence type="ECO:0000256" key="18">
    <source>
        <dbReference type="RuleBase" id="RU362033"/>
    </source>
</evidence>
<feature type="binding site" evidence="16">
    <location>
        <position position="408"/>
    </location>
    <ligand>
        <name>ATP</name>
        <dbReference type="ChEBI" id="CHEBI:30616"/>
    </ligand>
</feature>
<dbReference type="SFLD" id="SFLDS00003">
    <property type="entry name" value="Haloacid_Dehalogenase"/>
    <property type="match status" value="1"/>
</dbReference>
<dbReference type="Pfam" id="PF13246">
    <property type="entry name" value="Cation_ATPase"/>
    <property type="match status" value="1"/>
</dbReference>
<evidence type="ECO:0000256" key="16">
    <source>
        <dbReference type="PIRSR" id="PIRSR606539-2"/>
    </source>
</evidence>
<feature type="transmembrane region" description="Helical" evidence="18">
    <location>
        <begin position="291"/>
        <end position="316"/>
    </location>
</feature>
<feature type="binding site" evidence="16">
    <location>
        <position position="746"/>
    </location>
    <ligand>
        <name>ATP</name>
        <dbReference type="ChEBI" id="CHEBI:30616"/>
    </ligand>
</feature>
<proteinExistence type="inferred from homology"/>
<dbReference type="Gene3D" id="2.70.150.10">
    <property type="entry name" value="Calcium-transporting ATPase, cytoplasmic transduction domain A"/>
    <property type="match status" value="1"/>
</dbReference>
<evidence type="ECO:0000256" key="7">
    <source>
        <dbReference type="ARBA" id="ARBA00022824"/>
    </source>
</evidence>
<organism evidence="22">
    <name type="scientific">Magallana gigas</name>
    <name type="common">Pacific oyster</name>
    <name type="synonym">Crassostrea gigas</name>
    <dbReference type="NCBI Taxonomy" id="29159"/>
    <lineage>
        <taxon>Eukaryota</taxon>
        <taxon>Metazoa</taxon>
        <taxon>Spiralia</taxon>
        <taxon>Lophotrochozoa</taxon>
        <taxon>Mollusca</taxon>
        <taxon>Bivalvia</taxon>
        <taxon>Autobranchia</taxon>
        <taxon>Pteriomorphia</taxon>
        <taxon>Ostreida</taxon>
        <taxon>Ostreoidea</taxon>
        <taxon>Ostreidae</taxon>
        <taxon>Magallana</taxon>
    </lineage>
</organism>
<dbReference type="SFLD" id="SFLDF00027">
    <property type="entry name" value="p-type_atpase"/>
    <property type="match status" value="1"/>
</dbReference>
<dbReference type="GO" id="GO:0140327">
    <property type="term" value="F:flippase activity"/>
    <property type="evidence" value="ECO:0007669"/>
    <property type="project" value="UniProtKB-ARBA"/>
</dbReference>
<feature type="domain" description="P-type ATPase N-terminal" evidence="20">
    <location>
        <begin position="34"/>
        <end position="91"/>
    </location>
</feature>
<evidence type="ECO:0000256" key="9">
    <source>
        <dbReference type="ARBA" id="ARBA00022842"/>
    </source>
</evidence>
<feature type="binding site" evidence="16">
    <location>
        <position position="994"/>
    </location>
    <ligand>
        <name>ATP</name>
        <dbReference type="ChEBI" id="CHEBI:30616"/>
    </ligand>
</feature>
<feature type="transmembrane region" description="Helical" evidence="18">
    <location>
        <begin position="1236"/>
        <end position="1255"/>
    </location>
</feature>
<dbReference type="FunCoup" id="K1Q978">
    <property type="interactions" value="275"/>
</dbReference>
<sequence length="1364" mass="155414">MGNIFNKSNKSGPRFRTVVPNHVVGPDIPVKNKNHPNCDYRSNRIKTTKYSALTFLPKNLFEQFHRFANLYFILVVALNWVPQVQAFGKEIAMIPVIFVLAVTAVKDAFEDFRRYKSDRKINHHTCRRYSSADGRYVKSEWMDVHAGDFVHLACDEIIPADILLLHSSDPLGICHLETSNLDGETNLKQRQIVHGLKYEGSKFAVSKFKYSVECELPNAEIYKFNGYIKLETGEKVSLNKDNLLLRGCTIKNTDFVEGIVLYAGHETKAMLNNRNPRYKRSKLERRINRDVIYCVILLLFLCLFCAIASGIWLSNFEDSTVVLFIPFESLEWYNPYFQAFVVFFTYIIIFQTVIPLPLYVSVEIVKLGQVYFINNDIELYYEPIDKRIECRALNITEDLGQIEYIFSDKTGTLTENQMEFKTCTIGGTDYPHTPAMDIHLEPGITNALTSRWGLHVSGAARNHSKTVQEFFLNIVMCNTVIVTNRHVDTVMENLKLEPGLEREISRMCLRSLNSVNLDLPDTSSPNSQRIQEFFLLMAICNTVVVTHHAHEDLMDDSGSILEGNYKGKNRSQDDLDKLSRTGDPPQKKPPLINLPDTPVTRKGVLPPLNPRDIGTPPTGKRSNGHANIGNVPPITFSSSYDFERNRDFGISTPSEGSIAGSSYISDGSQQSRYEAESPDELALVRAACTYGCRLVKRSIEKVRVWLPGEGEVEFEVLEVLQFDSTRKRMSVITRNPNNKELVMFTKGADTAVLGVLHRKFKEDKDLHRMVKETEKHILNYAMQGLRTLCMAKKVLTRVEYEEWKVRFNEASAAMEDREEKILQVSCEIEKDLDLLGATGIEDKLQEGVPETIDKLRKAGIKVWVLTGDKQETAIQVAYSSKLIGQKDQVLIINANDLTCTKDLLEHHLQQIERDTSGPTESSPLGRKQEYTLVIDGRTLAYALADKLEDTFLKLAQKCTSVVCCRSTPIQKGSVVKLVRDKLNKLTLAIGDGANDVSMIQVADIGIGISGQEGMQAVMASDFAISRFMFLQRLLLVHGHWCYCRLARFSSFMFYKSLISVLVMFWYQIYSAYSGSMQFDSLYTMLTHVVFCAFPPLVNGVLDKDLSSETLLKFPHIYKMGIHDTGIEFTMLWFQLYSGYSGSLQFNSLFLLFIHVLFTAFPPVVNGIFDKDLMPETLLRFPEVYKMGIEDKQYTRFSFFIALLDSIYQSVILYWVAHFAYESEQVGIWEFGTTQMVALILIILFTGAIDTYSWIWPQWLTMILSFVFFWLFAIVCHAIWFTFDHPANPFVIRIFQRTVFPDDIVKAQLWEKSQHTRRDSVHSVDTQDTGDIISDQEARRNGQQSAETDIRIRNGGTTKTSTTIA</sequence>
<evidence type="ECO:0000256" key="6">
    <source>
        <dbReference type="ARBA" id="ARBA00022741"/>
    </source>
</evidence>
<dbReference type="SUPFAM" id="SSF81660">
    <property type="entry name" value="Metal cation-transporting ATPase, ATP-binding domain N"/>
    <property type="match status" value="1"/>
</dbReference>
<feature type="binding site" evidence="16">
    <location>
        <position position="965"/>
    </location>
    <ligand>
        <name>ATP</name>
        <dbReference type="ChEBI" id="CHEBI:30616"/>
    </ligand>
</feature>
<feature type="binding site" evidence="16">
    <location>
        <position position="410"/>
    </location>
    <ligand>
        <name>ATP</name>
        <dbReference type="ChEBI" id="CHEBI:30616"/>
    </ligand>
</feature>
<dbReference type="InParanoid" id="K1Q978"/>
<evidence type="ECO:0000256" key="11">
    <source>
        <dbReference type="ARBA" id="ARBA00022989"/>
    </source>
</evidence>
<keyword evidence="6 16" id="KW-0547">Nucleotide-binding</keyword>
<dbReference type="Gene3D" id="3.40.1110.10">
    <property type="entry name" value="Calcium-transporting ATPase, cytoplasmic domain N"/>
    <property type="match status" value="1"/>
</dbReference>
<comment type="cofactor">
    <cofactor evidence="1 17">
        <name>Mg(2+)</name>
        <dbReference type="ChEBI" id="CHEBI:18420"/>
    </cofactor>
</comment>
<dbReference type="InterPro" id="IPR018303">
    <property type="entry name" value="ATPase_P-typ_P_site"/>
</dbReference>
<dbReference type="GO" id="GO:0005524">
    <property type="term" value="F:ATP binding"/>
    <property type="evidence" value="ECO:0007669"/>
    <property type="project" value="UniProtKB-UniRule"/>
</dbReference>
<dbReference type="InterPro" id="IPR008250">
    <property type="entry name" value="ATPase_P-typ_transduc_dom_A_sf"/>
</dbReference>
<evidence type="ECO:0000256" key="4">
    <source>
        <dbReference type="ARBA" id="ARBA00022692"/>
    </source>
</evidence>
<keyword evidence="8 16" id="KW-0067">ATP-binding</keyword>
<dbReference type="SUPFAM" id="SSF81653">
    <property type="entry name" value="Calcium ATPase, transduction domain A"/>
    <property type="match status" value="1"/>
</dbReference>
<keyword evidence="5 17" id="KW-0479">Metal-binding</keyword>
<dbReference type="InterPro" id="IPR032630">
    <property type="entry name" value="P_typ_ATPase_c"/>
</dbReference>
<dbReference type="PANTHER" id="PTHR24092:SF218">
    <property type="entry name" value="PHOSPHOLIPID-TRANSPORTING ATPASE"/>
    <property type="match status" value="1"/>
</dbReference>
<dbReference type="SFLD" id="SFLDG00002">
    <property type="entry name" value="C1.7:_P-type_atpase_like"/>
    <property type="match status" value="1"/>
</dbReference>
<feature type="compositionally biased region" description="Polar residues" evidence="19">
    <location>
        <begin position="651"/>
        <end position="671"/>
    </location>
</feature>
<comment type="catalytic activity">
    <reaction evidence="13 18">
        <text>ATP + H2O + phospholipidSide 1 = ADP + phosphate + phospholipidSide 2.</text>
        <dbReference type="EC" id="7.6.2.1"/>
    </reaction>
</comment>
<evidence type="ECO:0000256" key="8">
    <source>
        <dbReference type="ARBA" id="ARBA00022840"/>
    </source>
</evidence>
<feature type="binding site" evidence="17">
    <location>
        <position position="995"/>
    </location>
    <ligand>
        <name>Mg(2+)</name>
        <dbReference type="ChEBI" id="CHEBI:18420"/>
    </ligand>
</feature>
<evidence type="ECO:0000256" key="2">
    <source>
        <dbReference type="ARBA" id="ARBA00004477"/>
    </source>
</evidence>
<feature type="binding site" evidence="16">
    <location>
        <position position="409"/>
    </location>
    <ligand>
        <name>ATP</name>
        <dbReference type="ChEBI" id="CHEBI:30616"/>
    </ligand>
</feature>
<dbReference type="Gene3D" id="3.40.50.1000">
    <property type="entry name" value="HAD superfamily/HAD-like"/>
    <property type="match status" value="1"/>
</dbReference>
<dbReference type="FunFam" id="3.40.1110.10:FF:000009">
    <property type="entry name" value="Phospholipid-transporting ATPase"/>
    <property type="match status" value="1"/>
</dbReference>
<dbReference type="PROSITE" id="PS00154">
    <property type="entry name" value="ATPASE_E1_E2"/>
    <property type="match status" value="1"/>
</dbReference>
<dbReference type="InterPro" id="IPR006539">
    <property type="entry name" value="P-type_ATPase_IV"/>
</dbReference>
<feature type="binding site" evidence="17">
    <location>
        <position position="408"/>
    </location>
    <ligand>
        <name>Mg(2+)</name>
        <dbReference type="ChEBI" id="CHEBI:18420"/>
    </ligand>
</feature>
<dbReference type="FunFam" id="2.70.150.10:FF:000054">
    <property type="entry name" value="Phospholipid-transporting ATPase"/>
    <property type="match status" value="1"/>
</dbReference>
<accession>K1Q978</accession>
<feature type="binding site" evidence="17">
    <location>
        <position position="991"/>
    </location>
    <ligand>
        <name>Mg(2+)</name>
        <dbReference type="ChEBI" id="CHEBI:18420"/>
    </ligand>
</feature>
<feature type="transmembrane region" description="Helical" evidence="18">
    <location>
        <begin position="91"/>
        <end position="109"/>
    </location>
</feature>
<protein>
    <recommendedName>
        <fullName evidence="18">Phospholipid-transporting ATPase</fullName>
        <ecNumber evidence="18">7.6.2.1</ecNumber>
    </recommendedName>
</protein>
<feature type="domain" description="P-type ATPase C-terminal" evidence="21">
    <location>
        <begin position="1017"/>
        <end position="1127"/>
    </location>
</feature>
<evidence type="ECO:0000256" key="15">
    <source>
        <dbReference type="PIRSR" id="PIRSR606539-1"/>
    </source>
</evidence>
<dbReference type="InterPro" id="IPR036412">
    <property type="entry name" value="HAD-like_sf"/>
</dbReference>
<feature type="transmembrane region" description="Helical" evidence="18">
    <location>
        <begin position="1148"/>
        <end position="1168"/>
    </location>
</feature>
<evidence type="ECO:0000256" key="10">
    <source>
        <dbReference type="ARBA" id="ARBA00022967"/>
    </source>
</evidence>
<feature type="binding site" evidence="16">
    <location>
        <position position="868"/>
    </location>
    <ligand>
        <name>ATP</name>
        <dbReference type="ChEBI" id="CHEBI:30616"/>
    </ligand>
</feature>
<evidence type="ECO:0000259" key="21">
    <source>
        <dbReference type="Pfam" id="PF16212"/>
    </source>
</evidence>
<evidence type="ECO:0000256" key="13">
    <source>
        <dbReference type="ARBA" id="ARBA00034036"/>
    </source>
</evidence>
<dbReference type="HOGENOM" id="CLU_000846_3_4_1"/>
<dbReference type="GO" id="GO:0005789">
    <property type="term" value="C:endoplasmic reticulum membrane"/>
    <property type="evidence" value="ECO:0007669"/>
    <property type="project" value="UniProtKB-SubCell"/>
</dbReference>
<feature type="region of interest" description="Disordered" evidence="19">
    <location>
        <begin position="563"/>
        <end position="630"/>
    </location>
</feature>
<comment type="catalytic activity">
    <reaction evidence="14">
        <text>a beta-D-glucosyl-(1&lt;-&gt;1')-N-acylsphing-4-enine(out) + ATP + H2O = a beta-D-glucosyl-(1&lt;-&gt;1')-N-acylsphing-4-enine(in) + ADP + phosphate + H(+)</text>
        <dbReference type="Rhea" id="RHEA:66036"/>
        <dbReference type="ChEBI" id="CHEBI:15377"/>
        <dbReference type="ChEBI" id="CHEBI:15378"/>
        <dbReference type="ChEBI" id="CHEBI:22801"/>
        <dbReference type="ChEBI" id="CHEBI:30616"/>
        <dbReference type="ChEBI" id="CHEBI:43474"/>
        <dbReference type="ChEBI" id="CHEBI:456216"/>
    </reaction>
    <physiologicalReaction direction="left-to-right" evidence="14">
        <dbReference type="Rhea" id="RHEA:66037"/>
    </physiologicalReaction>
</comment>
<evidence type="ECO:0000256" key="14">
    <source>
        <dbReference type="ARBA" id="ARBA00050913"/>
    </source>
</evidence>
<keyword evidence="11 18" id="KW-1133">Transmembrane helix</keyword>
<dbReference type="SUPFAM" id="SSF81665">
    <property type="entry name" value="Calcium ATPase, transmembrane domain M"/>
    <property type="match status" value="1"/>
</dbReference>
<evidence type="ECO:0000256" key="1">
    <source>
        <dbReference type="ARBA" id="ARBA00001946"/>
    </source>
</evidence>
<feature type="binding site" evidence="16">
    <location>
        <position position="971"/>
    </location>
    <ligand>
        <name>ATP</name>
        <dbReference type="ChEBI" id="CHEBI:30616"/>
    </ligand>
</feature>
<dbReference type="InterPro" id="IPR023214">
    <property type="entry name" value="HAD_sf"/>
</dbReference>
<dbReference type="EC" id="7.6.2.1" evidence="18"/>
<keyword evidence="7" id="KW-0256">Endoplasmic reticulum</keyword>
<feature type="binding site" evidence="17">
    <location>
        <position position="410"/>
    </location>
    <ligand>
        <name>Mg(2+)</name>
        <dbReference type="ChEBI" id="CHEBI:18420"/>
    </ligand>
</feature>
<feature type="transmembrane region" description="Helical" evidence="18">
    <location>
        <begin position="67"/>
        <end position="85"/>
    </location>
</feature>
<feature type="binding site" evidence="16">
    <location>
        <position position="680"/>
    </location>
    <ligand>
        <name>ATP</name>
        <dbReference type="ChEBI" id="CHEBI:30616"/>
    </ligand>
</feature>
<dbReference type="NCBIfam" id="TIGR01652">
    <property type="entry name" value="ATPase-Plipid"/>
    <property type="match status" value="2"/>
</dbReference>
<dbReference type="InterPro" id="IPR001757">
    <property type="entry name" value="P_typ_ATPase"/>
</dbReference>
<dbReference type="EMBL" id="JH817378">
    <property type="protein sequence ID" value="EKC25410.1"/>
    <property type="molecule type" value="Genomic_DNA"/>
</dbReference>
<feature type="transmembrane region" description="Helical" evidence="18">
    <location>
        <begin position="336"/>
        <end position="360"/>
    </location>
</feature>
<dbReference type="InterPro" id="IPR023298">
    <property type="entry name" value="ATPase_P-typ_TM_dom_sf"/>
</dbReference>
<gene>
    <name evidence="22" type="ORF">CGI_10010167</name>
</gene>
<dbReference type="Pfam" id="PF16212">
    <property type="entry name" value="PhoLip_ATPase_C"/>
    <property type="match status" value="2"/>
</dbReference>
<feature type="region of interest" description="Disordered" evidence="19">
    <location>
        <begin position="647"/>
        <end position="671"/>
    </location>
</feature>
<evidence type="ECO:0000256" key="19">
    <source>
        <dbReference type="SAM" id="MobiDB-lite"/>
    </source>
</evidence>
<feature type="compositionally biased region" description="Basic and acidic residues" evidence="19">
    <location>
        <begin position="570"/>
        <end position="580"/>
    </location>
</feature>
<feature type="binding site" evidence="16">
    <location>
        <position position="786"/>
    </location>
    <ligand>
        <name>ATP</name>
        <dbReference type="ChEBI" id="CHEBI:30616"/>
    </ligand>
</feature>
<comment type="similarity">
    <text evidence="3 18">Belongs to the cation transport ATPase (P-type) (TC 3.A.3) family. Type IV subfamily.</text>
</comment>
<evidence type="ECO:0000256" key="3">
    <source>
        <dbReference type="ARBA" id="ARBA00008109"/>
    </source>
</evidence>
<feature type="transmembrane region" description="Helical" evidence="18">
    <location>
        <begin position="1052"/>
        <end position="1069"/>
    </location>
</feature>
<feature type="active site" description="4-aspartylphosphate intermediate" evidence="15">
    <location>
        <position position="408"/>
    </location>
</feature>
<comment type="subcellular location">
    <subcellularLocation>
        <location evidence="2">Endoplasmic reticulum membrane</location>
        <topology evidence="2">Multi-pass membrane protein</topology>
    </subcellularLocation>
    <subcellularLocation>
        <location evidence="18">Membrane</location>
        <topology evidence="18">Multi-pass membrane protein</topology>
    </subcellularLocation>
</comment>
<dbReference type="PANTHER" id="PTHR24092">
    <property type="entry name" value="PROBABLE PHOSPHOLIPID-TRANSPORTING ATPASE"/>
    <property type="match status" value="1"/>
</dbReference>
<name>K1Q978_MAGGI</name>
<feature type="binding site" evidence="16">
    <location>
        <position position="867"/>
    </location>
    <ligand>
        <name>ATP</name>
        <dbReference type="ChEBI" id="CHEBI:30616"/>
    </ligand>
</feature>
<feature type="domain" description="P-type ATPase C-terminal" evidence="21">
    <location>
        <begin position="1128"/>
        <end position="1286"/>
    </location>
</feature>
<reference evidence="22" key="1">
    <citation type="journal article" date="2012" name="Nature">
        <title>The oyster genome reveals stress adaptation and complexity of shell formation.</title>
        <authorList>
            <person name="Zhang G."/>
            <person name="Fang X."/>
            <person name="Guo X."/>
            <person name="Li L."/>
            <person name="Luo R."/>
            <person name="Xu F."/>
            <person name="Yang P."/>
            <person name="Zhang L."/>
            <person name="Wang X."/>
            <person name="Qi H."/>
            <person name="Xiong Z."/>
            <person name="Que H."/>
            <person name="Xie Y."/>
            <person name="Holland P.W."/>
            <person name="Paps J."/>
            <person name="Zhu Y."/>
            <person name="Wu F."/>
            <person name="Chen Y."/>
            <person name="Wang J."/>
            <person name="Peng C."/>
            <person name="Meng J."/>
            <person name="Yang L."/>
            <person name="Liu J."/>
            <person name="Wen B."/>
            <person name="Zhang N."/>
            <person name="Huang Z."/>
            <person name="Zhu Q."/>
            <person name="Feng Y."/>
            <person name="Mount A."/>
            <person name="Hedgecock D."/>
            <person name="Xu Z."/>
            <person name="Liu Y."/>
            <person name="Domazet-Loso T."/>
            <person name="Du Y."/>
            <person name="Sun X."/>
            <person name="Zhang S."/>
            <person name="Liu B."/>
            <person name="Cheng P."/>
            <person name="Jiang X."/>
            <person name="Li J."/>
            <person name="Fan D."/>
            <person name="Wang W."/>
            <person name="Fu W."/>
            <person name="Wang T."/>
            <person name="Wang B."/>
            <person name="Zhang J."/>
            <person name="Peng Z."/>
            <person name="Li Y."/>
            <person name="Li N."/>
            <person name="Wang J."/>
            <person name="Chen M."/>
            <person name="He Y."/>
            <person name="Tan F."/>
            <person name="Song X."/>
            <person name="Zheng Q."/>
            <person name="Huang R."/>
            <person name="Yang H."/>
            <person name="Du X."/>
            <person name="Chen L."/>
            <person name="Yang M."/>
            <person name="Gaffney P.M."/>
            <person name="Wang S."/>
            <person name="Luo L."/>
            <person name="She Z."/>
            <person name="Ming Y."/>
            <person name="Huang W."/>
            <person name="Zhang S."/>
            <person name="Huang B."/>
            <person name="Zhang Y."/>
            <person name="Qu T."/>
            <person name="Ni P."/>
            <person name="Miao G."/>
            <person name="Wang J."/>
            <person name="Wang Q."/>
            <person name="Steinberg C.E."/>
            <person name="Wang H."/>
            <person name="Li N."/>
            <person name="Qian L."/>
            <person name="Zhang G."/>
            <person name="Li Y."/>
            <person name="Yang H."/>
            <person name="Liu X."/>
            <person name="Wang J."/>
            <person name="Yin Y."/>
            <person name="Wang J."/>
        </authorList>
    </citation>
    <scope>NUCLEOTIDE SEQUENCE [LARGE SCALE GENOMIC DNA]</scope>
    <source>
        <strain evidence="22">05x7-T-G4-1.051#20</strain>
    </source>
</reference>
<dbReference type="GO" id="GO:0005886">
    <property type="term" value="C:plasma membrane"/>
    <property type="evidence" value="ECO:0007669"/>
    <property type="project" value="TreeGrafter"/>
</dbReference>
<dbReference type="SUPFAM" id="SSF56784">
    <property type="entry name" value="HAD-like"/>
    <property type="match status" value="2"/>
</dbReference>
<dbReference type="NCBIfam" id="TIGR01494">
    <property type="entry name" value="ATPase_P-type"/>
    <property type="match status" value="1"/>
</dbReference>
<feature type="transmembrane region" description="Helical" evidence="18">
    <location>
        <begin position="1261"/>
        <end position="1282"/>
    </location>
</feature>
<evidence type="ECO:0000259" key="20">
    <source>
        <dbReference type="Pfam" id="PF16209"/>
    </source>
</evidence>
<dbReference type="GO" id="GO:0000287">
    <property type="term" value="F:magnesium ion binding"/>
    <property type="evidence" value="ECO:0007669"/>
    <property type="project" value="UniProtKB-UniRule"/>
</dbReference>
<feature type="transmembrane region" description="Helical" evidence="18">
    <location>
        <begin position="1196"/>
        <end position="1215"/>
    </location>
</feature>
<keyword evidence="10 18" id="KW-1278">Translocase</keyword>
<dbReference type="InterPro" id="IPR023299">
    <property type="entry name" value="ATPase_P-typ_cyto_dom_N"/>
</dbReference>
<feature type="binding site" evidence="16">
    <location>
        <position position="995"/>
    </location>
    <ligand>
        <name>ATP</name>
        <dbReference type="ChEBI" id="CHEBI:30616"/>
    </ligand>
</feature>
<dbReference type="PRINTS" id="PR00119">
    <property type="entry name" value="CATATPASE"/>
</dbReference>
<dbReference type="FunFam" id="3.40.50.1000:FF:000023">
    <property type="entry name" value="Phospholipid-transporting ATPase"/>
    <property type="match status" value="1"/>
</dbReference>
<feature type="binding site" evidence="16">
    <location>
        <position position="722"/>
    </location>
    <ligand>
        <name>ATP</name>
        <dbReference type="ChEBI" id="CHEBI:30616"/>
    </ligand>
</feature>
<dbReference type="InterPro" id="IPR044492">
    <property type="entry name" value="P_typ_ATPase_HD_dom"/>
</dbReference>
<dbReference type="InterPro" id="IPR032631">
    <property type="entry name" value="P-type_ATPase_N"/>
</dbReference>
<feature type="binding site" evidence="16">
    <location>
        <position position="866"/>
    </location>
    <ligand>
        <name>ATP</name>
        <dbReference type="ChEBI" id="CHEBI:30616"/>
    </ligand>
</feature>
<evidence type="ECO:0000256" key="12">
    <source>
        <dbReference type="ARBA" id="ARBA00023136"/>
    </source>
</evidence>
<evidence type="ECO:0000256" key="17">
    <source>
        <dbReference type="PIRSR" id="PIRSR606539-3"/>
    </source>
</evidence>
<dbReference type="GO" id="GO:0045332">
    <property type="term" value="P:phospholipid translocation"/>
    <property type="evidence" value="ECO:0007669"/>
    <property type="project" value="TreeGrafter"/>
</dbReference>
<keyword evidence="4 18" id="KW-0812">Transmembrane</keyword>
<dbReference type="Pfam" id="PF16209">
    <property type="entry name" value="PhoLip_ATPase_N"/>
    <property type="match status" value="1"/>
</dbReference>